<comment type="subcellular location">
    <subcellularLocation>
        <location evidence="1">Membrane</location>
        <topology evidence="1">Multi-pass membrane protein</topology>
    </subcellularLocation>
</comment>
<evidence type="ECO:0000256" key="1">
    <source>
        <dbReference type="ARBA" id="ARBA00004141"/>
    </source>
</evidence>
<evidence type="ECO:0000256" key="3">
    <source>
        <dbReference type="ARBA" id="ARBA00022692"/>
    </source>
</evidence>
<evidence type="ECO:0000256" key="4">
    <source>
        <dbReference type="ARBA" id="ARBA00022989"/>
    </source>
</evidence>
<sequence length="588" mass="65500">MSRPNKYQLAFFKWRRRQSNNRIMPFVLSVVVGLIVGLSAILIKTIIFYIEQYVVFFAPKILYFLLPLNGFLLVTFLNRNVFSKTAYFSGARDVIKAIENHSSIIRLRLVYTKFVTTGLTIGFGGSSGVEAAIISSGAAVGSNVGRFLGLGYRLRTLLIGCGVAAGISAVYNAPMGGFIFALETILPEFTPTLLIPLLVAAAAGKILFEFIMGEHLRFEVLLTDFAYEQIPLVILLGILGTLMSNYLLRTYSYCARYLSRITNAYARALVGGLALGSIIYLFPTMYGEGYVSINALLNNEERALFVNSPFAALPKTVWFNLLFFFLVTLVKPISTGICVNSGGEGGYFAPSIITGGLLGFLFYKVVILIYPGSPINLATYMFLGMASVFACIMNAPVTAIFLVAEITQSYQLFVPLMLVCAVSYFLKYYSENLSRTVVKPEGQSKALRVDRILLNQLNIKQLVEKDKSPVQENATFRQVVESFAKSNKDVQQVLDDQGMLKGIITLNDFRQRLGDISNYDTILAKDLMHPPEAVVEMDESAATVLDKFDTYKLWSLPVVRKGKFKGFISKSRLLTQYRKELTRVNRFF</sequence>
<dbReference type="Gene3D" id="1.10.3080.10">
    <property type="entry name" value="Clc chloride channel"/>
    <property type="match status" value="1"/>
</dbReference>
<dbReference type="PANTHER" id="PTHR43427">
    <property type="entry name" value="CHLORIDE CHANNEL PROTEIN CLC-E"/>
    <property type="match status" value="1"/>
</dbReference>
<dbReference type="PROSITE" id="PS51371">
    <property type="entry name" value="CBS"/>
    <property type="match status" value="2"/>
</dbReference>
<dbReference type="InterPro" id="IPR046342">
    <property type="entry name" value="CBS_dom_sf"/>
</dbReference>
<dbReference type="Pfam" id="PF00571">
    <property type="entry name" value="CBS"/>
    <property type="match status" value="2"/>
</dbReference>
<keyword evidence="8" id="KW-0868">Chloride</keyword>
<evidence type="ECO:0000256" key="5">
    <source>
        <dbReference type="ARBA" id="ARBA00023065"/>
    </source>
</evidence>
<evidence type="ECO:0000256" key="6">
    <source>
        <dbReference type="ARBA" id="ARBA00023136"/>
    </source>
</evidence>
<comment type="caution">
    <text evidence="13">The sequence shown here is derived from an EMBL/GenBank/DDBJ whole genome shotgun (WGS) entry which is preliminary data.</text>
</comment>
<dbReference type="SUPFAM" id="SSF54631">
    <property type="entry name" value="CBS-domain pair"/>
    <property type="match status" value="1"/>
</dbReference>
<name>A0A6B2GZ33_9BACT</name>
<keyword evidence="2" id="KW-0813">Transport</keyword>
<feature type="transmembrane region" description="Helical" evidence="11">
    <location>
        <begin position="304"/>
        <end position="327"/>
    </location>
</feature>
<feature type="transmembrane region" description="Helical" evidence="11">
    <location>
        <begin position="193"/>
        <end position="213"/>
    </location>
</feature>
<evidence type="ECO:0000256" key="10">
    <source>
        <dbReference type="PROSITE-ProRule" id="PRU00703"/>
    </source>
</evidence>
<dbReference type="InterPro" id="IPR001807">
    <property type="entry name" value="ClC"/>
</dbReference>
<feature type="transmembrane region" description="Helical" evidence="11">
    <location>
        <begin position="347"/>
        <end position="370"/>
    </location>
</feature>
<organism evidence="13 14">
    <name type="scientific">Pontibacter fetidus</name>
    <dbReference type="NCBI Taxonomy" id="2700082"/>
    <lineage>
        <taxon>Bacteria</taxon>
        <taxon>Pseudomonadati</taxon>
        <taxon>Bacteroidota</taxon>
        <taxon>Cytophagia</taxon>
        <taxon>Cytophagales</taxon>
        <taxon>Hymenobacteraceae</taxon>
        <taxon>Pontibacter</taxon>
    </lineage>
</organism>
<gene>
    <name evidence="13" type="ORF">GWO68_05010</name>
</gene>
<dbReference type="RefSeq" id="WP_162345331.1">
    <property type="nucleotide sequence ID" value="NZ_JAAEAA010000005.1"/>
</dbReference>
<feature type="domain" description="CBS" evidence="12">
    <location>
        <begin position="463"/>
        <end position="521"/>
    </location>
</feature>
<feature type="transmembrane region" description="Helical" evidence="11">
    <location>
        <begin position="410"/>
        <end position="429"/>
    </location>
</feature>
<evidence type="ECO:0000256" key="11">
    <source>
        <dbReference type="SAM" id="Phobius"/>
    </source>
</evidence>
<feature type="domain" description="CBS" evidence="12">
    <location>
        <begin position="528"/>
        <end position="583"/>
    </location>
</feature>
<dbReference type="InterPro" id="IPR014743">
    <property type="entry name" value="Cl-channel_core"/>
</dbReference>
<dbReference type="CDD" id="cd00400">
    <property type="entry name" value="Voltage_gated_ClC"/>
    <property type="match status" value="1"/>
</dbReference>
<keyword evidence="10" id="KW-0129">CBS domain</keyword>
<dbReference type="CDD" id="cd02205">
    <property type="entry name" value="CBS_pair_SF"/>
    <property type="match status" value="1"/>
</dbReference>
<dbReference type="PRINTS" id="PR00762">
    <property type="entry name" value="CLCHANNEL"/>
</dbReference>
<evidence type="ECO:0000256" key="2">
    <source>
        <dbReference type="ARBA" id="ARBA00022448"/>
    </source>
</evidence>
<dbReference type="Gene3D" id="3.10.580.10">
    <property type="entry name" value="CBS-domain"/>
    <property type="match status" value="1"/>
</dbReference>
<dbReference type="GO" id="GO:0034707">
    <property type="term" value="C:chloride channel complex"/>
    <property type="evidence" value="ECO:0007669"/>
    <property type="project" value="UniProtKB-KW"/>
</dbReference>
<dbReference type="SUPFAM" id="SSF81340">
    <property type="entry name" value="Clc chloride channel"/>
    <property type="match status" value="1"/>
</dbReference>
<proteinExistence type="predicted"/>
<evidence type="ECO:0000256" key="8">
    <source>
        <dbReference type="ARBA" id="ARBA00023214"/>
    </source>
</evidence>
<dbReference type="EMBL" id="JAAEAA010000005">
    <property type="protein sequence ID" value="NDK55271.1"/>
    <property type="molecule type" value="Genomic_DNA"/>
</dbReference>
<dbReference type="Proteomes" id="UP000478546">
    <property type="component" value="Unassembled WGS sequence"/>
</dbReference>
<dbReference type="Pfam" id="PF00654">
    <property type="entry name" value="Voltage_CLC"/>
    <property type="match status" value="1"/>
</dbReference>
<keyword evidence="6 11" id="KW-0472">Membrane</keyword>
<dbReference type="InterPro" id="IPR050368">
    <property type="entry name" value="ClC-type_chloride_channel"/>
</dbReference>
<feature type="transmembrane region" description="Helical" evidence="11">
    <location>
        <begin position="225"/>
        <end position="244"/>
    </location>
</feature>
<keyword evidence="5" id="KW-0406">Ion transport</keyword>
<reference evidence="13 14" key="1">
    <citation type="submission" date="2020-01" db="EMBL/GenBank/DDBJ databases">
        <authorList>
            <person name="Kim M.K."/>
        </authorList>
    </citation>
    <scope>NUCLEOTIDE SEQUENCE [LARGE SCALE GENOMIC DNA]</scope>
    <source>
        <strain evidence="13 14">BT213</strain>
    </source>
</reference>
<dbReference type="AlphaFoldDB" id="A0A6B2GZ33"/>
<dbReference type="GO" id="GO:0005254">
    <property type="term" value="F:chloride channel activity"/>
    <property type="evidence" value="ECO:0007669"/>
    <property type="project" value="UniProtKB-KW"/>
</dbReference>
<evidence type="ECO:0000256" key="7">
    <source>
        <dbReference type="ARBA" id="ARBA00023173"/>
    </source>
</evidence>
<keyword evidence="9" id="KW-0407">Ion channel</keyword>
<accession>A0A6B2GZ33</accession>
<dbReference type="InterPro" id="IPR000644">
    <property type="entry name" value="CBS_dom"/>
</dbReference>
<feature type="transmembrane region" description="Helical" evidence="11">
    <location>
        <begin position="156"/>
        <end position="181"/>
    </location>
</feature>
<keyword evidence="14" id="KW-1185">Reference proteome</keyword>
<evidence type="ECO:0000259" key="12">
    <source>
        <dbReference type="PROSITE" id="PS51371"/>
    </source>
</evidence>
<dbReference type="PANTHER" id="PTHR43427:SF6">
    <property type="entry name" value="CHLORIDE CHANNEL PROTEIN CLC-E"/>
    <property type="match status" value="1"/>
</dbReference>
<feature type="transmembrane region" description="Helical" evidence="11">
    <location>
        <begin position="382"/>
        <end position="404"/>
    </location>
</feature>
<feature type="transmembrane region" description="Helical" evidence="11">
    <location>
        <begin position="264"/>
        <end position="283"/>
    </location>
</feature>
<keyword evidence="4 11" id="KW-1133">Transmembrane helix</keyword>
<feature type="transmembrane region" description="Helical" evidence="11">
    <location>
        <begin position="56"/>
        <end position="77"/>
    </location>
</feature>
<evidence type="ECO:0000313" key="13">
    <source>
        <dbReference type="EMBL" id="NDK55271.1"/>
    </source>
</evidence>
<protein>
    <submittedName>
        <fullName evidence="13">Chloride channel protein</fullName>
    </submittedName>
</protein>
<keyword evidence="7" id="KW-0869">Chloride channel</keyword>
<feature type="transmembrane region" description="Helical" evidence="11">
    <location>
        <begin position="23"/>
        <end position="50"/>
    </location>
</feature>
<evidence type="ECO:0000256" key="9">
    <source>
        <dbReference type="ARBA" id="ARBA00023303"/>
    </source>
</evidence>
<evidence type="ECO:0000313" key="14">
    <source>
        <dbReference type="Proteomes" id="UP000478546"/>
    </source>
</evidence>
<keyword evidence="3 11" id="KW-0812">Transmembrane</keyword>